<sequence length="105" mass="12011">MTAKKPISEKKLLDDALDRLWTIESYQNEIISCREESDIALGGLKNVLEDFPRGFEESIEKLNALLDAAYRLEDWAIGHHQVIQELGEIMTKIEKTQNRKPGGKK</sequence>
<proteinExistence type="predicted"/>
<name>A0AB34X0S1_9ACTO</name>
<dbReference type="AlphaFoldDB" id="A0AB34X0S1"/>
<reference evidence="1 2" key="1">
    <citation type="submission" date="2016-01" db="EMBL/GenBank/DDBJ databases">
        <authorList>
            <person name="Mitreva M."/>
            <person name="Pepin K.H."/>
            <person name="Mihindukulasuriya K.A."/>
            <person name="Fulton R."/>
            <person name="Fronick C."/>
            <person name="O'Laughlin M."/>
            <person name="Miner T."/>
            <person name="Herter B."/>
            <person name="Rosa B.A."/>
            <person name="Cordes M."/>
            <person name="Tomlinson C."/>
            <person name="Wollam A."/>
            <person name="Palsikar V.B."/>
            <person name="Mardis E.R."/>
            <person name="Wilson R.K."/>
        </authorList>
    </citation>
    <scope>NUCLEOTIDE SEQUENCE [LARGE SCALE GENOMIC DNA]</scope>
    <source>
        <strain evidence="1 2">DNF00696</strain>
    </source>
</reference>
<evidence type="ECO:0000313" key="2">
    <source>
        <dbReference type="Proteomes" id="UP000070572"/>
    </source>
</evidence>
<comment type="caution">
    <text evidence="1">The sequence shown here is derived from an EMBL/GenBank/DDBJ whole genome shotgun (WGS) entry which is preliminary data.</text>
</comment>
<gene>
    <name evidence="1" type="ORF">HMPREF1862_00571</name>
</gene>
<organism evidence="1 2">
    <name type="scientific">Varibaculum cambriense</name>
    <dbReference type="NCBI Taxonomy" id="184870"/>
    <lineage>
        <taxon>Bacteria</taxon>
        <taxon>Bacillati</taxon>
        <taxon>Actinomycetota</taxon>
        <taxon>Actinomycetes</taxon>
        <taxon>Actinomycetales</taxon>
        <taxon>Actinomycetaceae</taxon>
        <taxon>Varibaculum</taxon>
    </lineage>
</organism>
<dbReference type="EMBL" id="LSDN01000011">
    <property type="protein sequence ID" value="KXB81299.1"/>
    <property type="molecule type" value="Genomic_DNA"/>
</dbReference>
<evidence type="ECO:0008006" key="3">
    <source>
        <dbReference type="Google" id="ProtNLM"/>
    </source>
</evidence>
<evidence type="ECO:0000313" key="1">
    <source>
        <dbReference type="EMBL" id="KXB81299.1"/>
    </source>
</evidence>
<accession>A0AB34X0S1</accession>
<dbReference type="RefSeq" id="WP_060920210.1">
    <property type="nucleotide sequence ID" value="NZ_KQ960682.1"/>
</dbReference>
<dbReference type="Proteomes" id="UP000070572">
    <property type="component" value="Unassembled WGS sequence"/>
</dbReference>
<protein>
    <recommendedName>
        <fullName evidence="3">Nucleotide pyrophosphohydrolase</fullName>
    </recommendedName>
</protein>